<reference evidence="2" key="1">
    <citation type="submission" date="2019-08" db="EMBL/GenBank/DDBJ databases">
        <authorList>
            <person name="Kucharzyk K."/>
            <person name="Murdoch R.W."/>
            <person name="Higgins S."/>
            <person name="Loffler F."/>
        </authorList>
    </citation>
    <scope>NUCLEOTIDE SEQUENCE</scope>
</reference>
<dbReference type="PROSITE" id="PS51494">
    <property type="entry name" value="SPOIVB"/>
    <property type="match status" value="1"/>
</dbReference>
<keyword evidence="2" id="KW-0378">Hydrolase</keyword>
<comment type="caution">
    <text evidence="2">The sequence shown here is derived from an EMBL/GenBank/DDBJ whole genome shotgun (WGS) entry which is preliminary data.</text>
</comment>
<evidence type="ECO:0000313" key="2">
    <source>
        <dbReference type="EMBL" id="MPM75105.1"/>
    </source>
</evidence>
<name>A0A645CDY8_9ZZZZ</name>
<organism evidence="2">
    <name type="scientific">bioreactor metagenome</name>
    <dbReference type="NCBI Taxonomy" id="1076179"/>
    <lineage>
        <taxon>unclassified sequences</taxon>
        <taxon>metagenomes</taxon>
        <taxon>ecological metagenomes</taxon>
    </lineage>
</organism>
<proteinExistence type="predicted"/>
<dbReference type="Pfam" id="PF05580">
    <property type="entry name" value="Peptidase_S55"/>
    <property type="match status" value="1"/>
</dbReference>
<dbReference type="AlphaFoldDB" id="A0A645CDY8"/>
<evidence type="ECO:0000259" key="1">
    <source>
        <dbReference type="PROSITE" id="PS51494"/>
    </source>
</evidence>
<dbReference type="InterPro" id="IPR009003">
    <property type="entry name" value="Peptidase_S1_PA"/>
</dbReference>
<dbReference type="InterPro" id="IPR008763">
    <property type="entry name" value="Peptidase_S55"/>
</dbReference>
<sequence length="110" mass="11602">MASDGEVHTGKAVILSNIDGDETKEYEIEILKLMPDARDGRDMLIRITDAGLLAKTGGIVQGMSGSPILQNGKIVGAVTHVLVNNPAEGYGILISNMLDEVLPNVTENAS</sequence>
<gene>
    <name evidence="2" type="primary">spoIVB_14</name>
    <name evidence="2" type="ORF">SDC9_122096</name>
</gene>
<dbReference type="EC" id="3.4.21.116" evidence="2"/>
<feature type="domain" description="Peptidase S55" evidence="1">
    <location>
        <begin position="1"/>
        <end position="110"/>
    </location>
</feature>
<dbReference type="SUPFAM" id="SSF50494">
    <property type="entry name" value="Trypsin-like serine proteases"/>
    <property type="match status" value="1"/>
</dbReference>
<protein>
    <submittedName>
        <fullName evidence="2">SpoIVB peptidase</fullName>
        <ecNumber evidence="2">3.4.21.116</ecNumber>
    </submittedName>
</protein>
<dbReference type="EMBL" id="VSSQ01026407">
    <property type="protein sequence ID" value="MPM75105.1"/>
    <property type="molecule type" value="Genomic_DNA"/>
</dbReference>
<accession>A0A645CDY8</accession>
<dbReference type="GO" id="GO:0016787">
    <property type="term" value="F:hydrolase activity"/>
    <property type="evidence" value="ECO:0007669"/>
    <property type="project" value="UniProtKB-KW"/>
</dbReference>